<dbReference type="EMBL" id="JBHUIV010000010">
    <property type="protein sequence ID" value="MFD2201178.1"/>
    <property type="molecule type" value="Genomic_DNA"/>
</dbReference>
<gene>
    <name evidence="2" type="ORF">ACFSKV_06345</name>
</gene>
<protein>
    <submittedName>
        <fullName evidence="2">Uncharacterized protein</fullName>
    </submittedName>
</protein>
<feature type="compositionally biased region" description="Basic and acidic residues" evidence="1">
    <location>
        <begin position="1"/>
        <end position="12"/>
    </location>
</feature>
<dbReference type="RefSeq" id="WP_380801085.1">
    <property type="nucleotide sequence ID" value="NZ_JBHUIV010000010.1"/>
</dbReference>
<comment type="caution">
    <text evidence="2">The sequence shown here is derived from an EMBL/GenBank/DDBJ whole genome shotgun (WGS) entry which is preliminary data.</text>
</comment>
<evidence type="ECO:0000313" key="2">
    <source>
        <dbReference type="EMBL" id="MFD2201178.1"/>
    </source>
</evidence>
<dbReference type="Proteomes" id="UP001597414">
    <property type="component" value="Unassembled WGS sequence"/>
</dbReference>
<evidence type="ECO:0000256" key="1">
    <source>
        <dbReference type="SAM" id="MobiDB-lite"/>
    </source>
</evidence>
<evidence type="ECO:0000313" key="3">
    <source>
        <dbReference type="Proteomes" id="UP001597414"/>
    </source>
</evidence>
<organism evidence="2 3">
    <name type="scientific">Shivajiella indica</name>
    <dbReference type="NCBI Taxonomy" id="872115"/>
    <lineage>
        <taxon>Bacteria</taxon>
        <taxon>Pseudomonadati</taxon>
        <taxon>Bacteroidota</taxon>
        <taxon>Cytophagia</taxon>
        <taxon>Cytophagales</taxon>
        <taxon>Cyclobacteriaceae</taxon>
        <taxon>Shivajiella</taxon>
    </lineage>
</organism>
<accession>A0ABW5B4W6</accession>
<proteinExistence type="predicted"/>
<sequence>MVREKGLRKRGDPSPPQACLTNRQAPVQDDVPKDVITFSEHFRNVGDSG</sequence>
<keyword evidence="3" id="KW-1185">Reference proteome</keyword>
<name>A0ABW5B4W6_9BACT</name>
<reference evidence="3" key="1">
    <citation type="journal article" date="2019" name="Int. J. Syst. Evol. Microbiol.">
        <title>The Global Catalogue of Microorganisms (GCM) 10K type strain sequencing project: providing services to taxonomists for standard genome sequencing and annotation.</title>
        <authorList>
            <consortium name="The Broad Institute Genomics Platform"/>
            <consortium name="The Broad Institute Genome Sequencing Center for Infectious Disease"/>
            <person name="Wu L."/>
            <person name="Ma J."/>
        </authorList>
    </citation>
    <scope>NUCLEOTIDE SEQUENCE [LARGE SCALE GENOMIC DNA]</scope>
    <source>
        <strain evidence="3">KCTC 19812</strain>
    </source>
</reference>
<feature type="region of interest" description="Disordered" evidence="1">
    <location>
        <begin position="1"/>
        <end position="28"/>
    </location>
</feature>